<organism evidence="10 11">
    <name type="scientific">Acanthopleuribacter pedis</name>
    <dbReference type="NCBI Taxonomy" id="442870"/>
    <lineage>
        <taxon>Bacteria</taxon>
        <taxon>Pseudomonadati</taxon>
        <taxon>Acidobacteriota</taxon>
        <taxon>Holophagae</taxon>
        <taxon>Acanthopleuribacterales</taxon>
        <taxon>Acanthopleuribacteraceae</taxon>
        <taxon>Acanthopleuribacter</taxon>
    </lineage>
</organism>
<comment type="caution">
    <text evidence="10">The sequence shown here is derived from an EMBL/GenBank/DDBJ whole genome shotgun (WGS) entry which is preliminary data.</text>
</comment>
<evidence type="ECO:0000256" key="1">
    <source>
        <dbReference type="ARBA" id="ARBA00004571"/>
    </source>
</evidence>
<name>A0A8J7Q066_9BACT</name>
<dbReference type="SUPFAM" id="SSF56935">
    <property type="entry name" value="Porins"/>
    <property type="match status" value="1"/>
</dbReference>
<comment type="similarity">
    <text evidence="7">Belongs to the TonB-dependent receptor family.</text>
</comment>
<protein>
    <submittedName>
        <fullName evidence="10">TonB-dependent receptor</fullName>
    </submittedName>
</protein>
<keyword evidence="4 7" id="KW-0812">Transmembrane</keyword>
<proteinExistence type="inferred from homology"/>
<dbReference type="GO" id="GO:0009279">
    <property type="term" value="C:cell outer membrane"/>
    <property type="evidence" value="ECO:0007669"/>
    <property type="project" value="UniProtKB-SubCell"/>
</dbReference>
<keyword evidence="10" id="KW-0675">Receptor</keyword>
<dbReference type="RefSeq" id="WP_207856066.1">
    <property type="nucleotide sequence ID" value="NZ_JAFREP010000001.1"/>
</dbReference>
<feature type="domain" description="TonB-dependent transporter Oar-like beta-barrel" evidence="9">
    <location>
        <begin position="425"/>
        <end position="830"/>
    </location>
</feature>
<dbReference type="EMBL" id="JAFREP010000001">
    <property type="protein sequence ID" value="MBO1316830.1"/>
    <property type="molecule type" value="Genomic_DNA"/>
</dbReference>
<dbReference type="PANTHER" id="PTHR30069:SF46">
    <property type="entry name" value="OAR PROTEIN"/>
    <property type="match status" value="1"/>
</dbReference>
<dbReference type="PROSITE" id="PS52016">
    <property type="entry name" value="TONB_DEPENDENT_REC_3"/>
    <property type="match status" value="1"/>
</dbReference>
<evidence type="ECO:0000313" key="11">
    <source>
        <dbReference type="Proteomes" id="UP000664417"/>
    </source>
</evidence>
<evidence type="ECO:0000256" key="8">
    <source>
        <dbReference type="SAM" id="SignalP"/>
    </source>
</evidence>
<feature type="domain" description="TonB-dependent transporter Oar-like beta-barrel" evidence="9">
    <location>
        <begin position="248"/>
        <end position="331"/>
    </location>
</feature>
<keyword evidence="2 7" id="KW-0813">Transport</keyword>
<comment type="subcellular location">
    <subcellularLocation>
        <location evidence="1 7">Cell outer membrane</location>
        <topology evidence="1 7">Multi-pass membrane protein</topology>
    </subcellularLocation>
</comment>
<keyword evidence="11" id="KW-1185">Reference proteome</keyword>
<evidence type="ECO:0000256" key="7">
    <source>
        <dbReference type="PROSITE-ProRule" id="PRU01360"/>
    </source>
</evidence>
<dbReference type="Gene3D" id="2.40.170.20">
    <property type="entry name" value="TonB-dependent receptor, beta-barrel domain"/>
    <property type="match status" value="1"/>
</dbReference>
<evidence type="ECO:0000256" key="2">
    <source>
        <dbReference type="ARBA" id="ARBA00022448"/>
    </source>
</evidence>
<dbReference type="InterPro" id="IPR057601">
    <property type="entry name" value="Oar-like_b-barrel"/>
</dbReference>
<feature type="signal peptide" evidence="8">
    <location>
        <begin position="1"/>
        <end position="29"/>
    </location>
</feature>
<evidence type="ECO:0000256" key="3">
    <source>
        <dbReference type="ARBA" id="ARBA00022452"/>
    </source>
</evidence>
<dbReference type="InterPro" id="IPR008969">
    <property type="entry name" value="CarboxyPept-like_regulatory"/>
</dbReference>
<evidence type="ECO:0000256" key="4">
    <source>
        <dbReference type="ARBA" id="ARBA00022692"/>
    </source>
</evidence>
<dbReference type="InterPro" id="IPR036942">
    <property type="entry name" value="Beta-barrel_TonB_sf"/>
</dbReference>
<evidence type="ECO:0000256" key="6">
    <source>
        <dbReference type="ARBA" id="ARBA00023237"/>
    </source>
</evidence>
<gene>
    <name evidence="10" type="ORF">J3U88_00055</name>
</gene>
<evidence type="ECO:0000256" key="5">
    <source>
        <dbReference type="ARBA" id="ARBA00023136"/>
    </source>
</evidence>
<evidence type="ECO:0000259" key="9">
    <source>
        <dbReference type="Pfam" id="PF25183"/>
    </source>
</evidence>
<dbReference type="Proteomes" id="UP000664417">
    <property type="component" value="Unassembled WGS sequence"/>
</dbReference>
<evidence type="ECO:0000313" key="10">
    <source>
        <dbReference type="EMBL" id="MBO1316830.1"/>
    </source>
</evidence>
<keyword evidence="6 7" id="KW-0998">Cell outer membrane</keyword>
<feature type="chain" id="PRO_5035227005" evidence="8">
    <location>
        <begin position="30"/>
        <end position="916"/>
    </location>
</feature>
<dbReference type="AlphaFoldDB" id="A0A8J7Q066"/>
<reference evidence="10" key="1">
    <citation type="submission" date="2021-03" db="EMBL/GenBank/DDBJ databases">
        <authorList>
            <person name="Wang G."/>
        </authorList>
    </citation>
    <scope>NUCLEOTIDE SEQUENCE</scope>
    <source>
        <strain evidence="10">KCTC 12899</strain>
    </source>
</reference>
<keyword evidence="5 7" id="KW-0472">Membrane</keyword>
<sequence>MQQWPAAPSRLLSALLLLCWLGTGATVLAQSNATIQGKIATPDGAPLSDAPVLARNTETGMEWNANTQKDGGYYFYSVPPGVYEVRFEHEGFEPQVKLAKVFIGQKAMINFEARQGSLSEEVTVVAEVDVNDLTKSDLSIPIRNEQMEKLPLNGRNFLEVATLAPGTKPASGGASGSGLTTGASTSSSLGFYVDGSDRKNEIVDGGMVGQFISSSNAFPLSAIREYRVVTQLYKAEFAKASGGVVTAATKSGTNELGGEIFFTYRDKDLNSRNAFASEKPAYERNQLGFSVGGPIIKDKLHYFLTYEDTQVDEFYVSAPSGDFADLGGNFETPQKSKLGFLRLTYKPAPEHFLDVSIDDRDESNKAYWLWFSQPYTEDRGLDFTNDVTNISAKYQLVSGTALHEVRFNSQDYGWATGTLADNGPGLRYPSVHIGPFSHAPQDWAQERYSLNYDISMGVGNHFIKAGIGMQRLRYQAEQQIFFNPQFDFLTDDATTPYRASIGVGEPGISKYNTQYGVFVQDDWTVNNKLSLSLGFRWDYETDMLNNDFVTPDHVRTELSPYFDDRYFSDGSNRKPFTDTYQPRIGFTYDINGDGTKFITGGVGIFYDRTIWNVASDEALRYSYQIFNINFSENGEGNTLAWDDSYYNRANLLDLVSSGETDPPEVFLIPDNLKPPKTTQFSLGYRQKIQDATVSVSYVGVRGANETAVYDANANGQIPGYGKINVWTDEGNSWFDAFYLFIDRPYKNGWFGQLSYTLGWADNESDSLYYGYWRYTSADMLRRAPAVTDERHRVSVNLGFDLPWNMQFSGWGTYATGTPYDIIVGTDENGDGFVNNDYPEGAGRNSGRRDDSKVLNLRLSKKVDLRQFGFQVYVDAFNVFDWKNYTSYLSNMQSENFGRPNAAADPRQIQVGGTFSF</sequence>
<dbReference type="SUPFAM" id="SSF49464">
    <property type="entry name" value="Carboxypeptidase regulatory domain-like"/>
    <property type="match status" value="1"/>
</dbReference>
<dbReference type="GO" id="GO:0044718">
    <property type="term" value="P:siderophore transmembrane transport"/>
    <property type="evidence" value="ECO:0007669"/>
    <property type="project" value="TreeGrafter"/>
</dbReference>
<keyword evidence="3 7" id="KW-1134">Transmembrane beta strand</keyword>
<dbReference type="GO" id="GO:0015344">
    <property type="term" value="F:siderophore uptake transmembrane transporter activity"/>
    <property type="evidence" value="ECO:0007669"/>
    <property type="project" value="TreeGrafter"/>
</dbReference>
<keyword evidence="8" id="KW-0732">Signal</keyword>
<accession>A0A8J7Q066</accession>
<dbReference type="Pfam" id="PF13620">
    <property type="entry name" value="CarboxypepD_reg"/>
    <property type="match status" value="1"/>
</dbReference>
<dbReference type="Gene3D" id="2.60.40.1120">
    <property type="entry name" value="Carboxypeptidase-like, regulatory domain"/>
    <property type="match status" value="1"/>
</dbReference>
<dbReference type="PANTHER" id="PTHR30069">
    <property type="entry name" value="TONB-DEPENDENT OUTER MEMBRANE RECEPTOR"/>
    <property type="match status" value="1"/>
</dbReference>
<dbReference type="Pfam" id="PF25183">
    <property type="entry name" value="OMP_b-brl_4"/>
    <property type="match status" value="2"/>
</dbReference>
<dbReference type="InterPro" id="IPR039426">
    <property type="entry name" value="TonB-dep_rcpt-like"/>
</dbReference>